<name>A0AAD7UKK6_9STRA</name>
<comment type="caution">
    <text evidence="3">The sequence shown here is derived from an EMBL/GenBank/DDBJ whole genome shotgun (WGS) entry which is preliminary data.</text>
</comment>
<dbReference type="GO" id="GO:0072669">
    <property type="term" value="C:tRNA-splicing ligase complex"/>
    <property type="evidence" value="ECO:0007669"/>
    <property type="project" value="TreeGrafter"/>
</dbReference>
<accession>A0AAD7UKK6</accession>
<evidence type="ECO:0000313" key="4">
    <source>
        <dbReference type="Proteomes" id="UP001230188"/>
    </source>
</evidence>
<evidence type="ECO:0000256" key="2">
    <source>
        <dbReference type="SAM" id="MobiDB-lite"/>
    </source>
</evidence>
<feature type="compositionally biased region" description="Basic residues" evidence="2">
    <location>
        <begin position="233"/>
        <end position="248"/>
    </location>
</feature>
<dbReference type="PANTHER" id="PTHR31353:SF1">
    <property type="entry name" value="PROTEIN FAM98B"/>
    <property type="match status" value="1"/>
</dbReference>
<evidence type="ECO:0000256" key="1">
    <source>
        <dbReference type="ARBA" id="ARBA00007218"/>
    </source>
</evidence>
<comment type="similarity">
    <text evidence="1">Belongs to the FAM98 family.</text>
</comment>
<evidence type="ECO:0000313" key="3">
    <source>
        <dbReference type="EMBL" id="KAJ8608908.1"/>
    </source>
</evidence>
<dbReference type="EMBL" id="JAQMWT010000157">
    <property type="protein sequence ID" value="KAJ8608908.1"/>
    <property type="molecule type" value="Genomic_DNA"/>
</dbReference>
<proteinExistence type="inferred from homology"/>
<reference evidence="3" key="1">
    <citation type="submission" date="2023-01" db="EMBL/GenBank/DDBJ databases">
        <title>Metagenome sequencing of chrysophaentin producing Chrysophaeum taylorii.</title>
        <authorList>
            <person name="Davison J."/>
            <person name="Bewley C."/>
        </authorList>
    </citation>
    <scope>NUCLEOTIDE SEQUENCE</scope>
    <source>
        <strain evidence="3">NIES-1699</strain>
    </source>
</reference>
<dbReference type="InterPro" id="IPR018797">
    <property type="entry name" value="FAM98"/>
</dbReference>
<dbReference type="Pfam" id="PF10239">
    <property type="entry name" value="DUF2465"/>
    <property type="match status" value="1"/>
</dbReference>
<organism evidence="3 4">
    <name type="scientific">Chrysophaeum taylorii</name>
    <dbReference type="NCBI Taxonomy" id="2483200"/>
    <lineage>
        <taxon>Eukaryota</taxon>
        <taxon>Sar</taxon>
        <taxon>Stramenopiles</taxon>
        <taxon>Ochrophyta</taxon>
        <taxon>Pelagophyceae</taxon>
        <taxon>Pelagomonadales</taxon>
        <taxon>Pelagomonadaceae</taxon>
        <taxon>Chrysophaeum</taxon>
    </lineage>
</organism>
<dbReference type="AlphaFoldDB" id="A0AAD7UKK6"/>
<sequence length="248" mass="26889">MDGDIAADLAALGEAPPGADLGTWAIERGWLGEGSSLSLRAFLENELRCARIKRAKDLETSAGEEALAEMRTRAVCEELGLETLGAVGEALADDPDRARALASLARPLEISPLLETINASLYKDFCTRRELLLKRCDVTIQSFLWGDKARGHESEIETSIRALRRRLSKTPVPFAVADAALMSRARAHSLASLLDKQHATAASIKKHVIGDVPSRGGDVTKARQHDEGDRRGGGGRHHRRSGGKRSRK</sequence>
<dbReference type="Proteomes" id="UP001230188">
    <property type="component" value="Unassembled WGS sequence"/>
</dbReference>
<protein>
    <recommendedName>
        <fullName evidence="5">Protein FAM98A</fullName>
    </recommendedName>
</protein>
<dbReference type="PANTHER" id="PTHR31353">
    <property type="entry name" value="FAM98"/>
    <property type="match status" value="1"/>
</dbReference>
<feature type="region of interest" description="Disordered" evidence="2">
    <location>
        <begin position="207"/>
        <end position="248"/>
    </location>
</feature>
<evidence type="ECO:0008006" key="5">
    <source>
        <dbReference type="Google" id="ProtNLM"/>
    </source>
</evidence>
<feature type="compositionally biased region" description="Basic and acidic residues" evidence="2">
    <location>
        <begin position="218"/>
        <end position="232"/>
    </location>
</feature>
<gene>
    <name evidence="3" type="ORF">CTAYLR_005263</name>
</gene>
<keyword evidence="4" id="KW-1185">Reference proteome</keyword>